<sequence>MLRRPTITALLGIVLLGAAACSQPETPDQGTPEQTTSSAPTSTAQGSQIPNPKNLKAVTDACTLLTPNDLSEIGGGGEPEAQTSSYGETQCDWQGENYGVGVAVNTKFGGPEKIFSKSGVTQIEVAGYPAGKMDETTSLCRIEVAVADDQNVEIDYTKLGGKSPEMQDTCGYAQRLAEAVLKNIPA</sequence>
<dbReference type="AlphaFoldDB" id="A0A853AAZ3"/>
<keyword evidence="4" id="KW-1185">Reference proteome</keyword>
<evidence type="ECO:0008006" key="5">
    <source>
        <dbReference type="Google" id="ProtNLM"/>
    </source>
</evidence>
<dbReference type="Pfam" id="PF12079">
    <property type="entry name" value="DUF3558"/>
    <property type="match status" value="1"/>
</dbReference>
<accession>A0A853AAZ3</accession>
<dbReference type="RefSeq" id="WP_179716666.1">
    <property type="nucleotide sequence ID" value="NZ_BAABFH010000001.1"/>
</dbReference>
<dbReference type="EMBL" id="JACCFJ010000001">
    <property type="protein sequence ID" value="NYI81554.1"/>
    <property type="molecule type" value="Genomic_DNA"/>
</dbReference>
<organism evidence="3 4">
    <name type="scientific">Saccharopolyspora hordei</name>
    <dbReference type="NCBI Taxonomy" id="1838"/>
    <lineage>
        <taxon>Bacteria</taxon>
        <taxon>Bacillati</taxon>
        <taxon>Actinomycetota</taxon>
        <taxon>Actinomycetes</taxon>
        <taxon>Pseudonocardiales</taxon>
        <taxon>Pseudonocardiaceae</taxon>
        <taxon>Saccharopolyspora</taxon>
    </lineage>
</organism>
<gene>
    <name evidence="3" type="ORF">HNR68_000184</name>
</gene>
<feature type="signal peptide" evidence="2">
    <location>
        <begin position="1"/>
        <end position="20"/>
    </location>
</feature>
<evidence type="ECO:0000313" key="3">
    <source>
        <dbReference type="EMBL" id="NYI81554.1"/>
    </source>
</evidence>
<evidence type="ECO:0000256" key="1">
    <source>
        <dbReference type="SAM" id="MobiDB-lite"/>
    </source>
</evidence>
<feature type="compositionally biased region" description="Low complexity" evidence="1">
    <location>
        <begin position="31"/>
        <end position="45"/>
    </location>
</feature>
<comment type="caution">
    <text evidence="3">The sequence shown here is derived from an EMBL/GenBank/DDBJ whole genome shotgun (WGS) entry which is preliminary data.</text>
</comment>
<proteinExistence type="predicted"/>
<dbReference type="Proteomes" id="UP000587002">
    <property type="component" value="Unassembled WGS sequence"/>
</dbReference>
<dbReference type="InterPro" id="IPR024520">
    <property type="entry name" value="DUF3558"/>
</dbReference>
<feature type="chain" id="PRO_5032893195" description="DUF3558 domain-containing protein" evidence="2">
    <location>
        <begin position="21"/>
        <end position="186"/>
    </location>
</feature>
<dbReference type="PROSITE" id="PS51257">
    <property type="entry name" value="PROKAR_LIPOPROTEIN"/>
    <property type="match status" value="1"/>
</dbReference>
<evidence type="ECO:0000313" key="4">
    <source>
        <dbReference type="Proteomes" id="UP000587002"/>
    </source>
</evidence>
<protein>
    <recommendedName>
        <fullName evidence="5">DUF3558 domain-containing protein</fullName>
    </recommendedName>
</protein>
<name>A0A853AAZ3_9PSEU</name>
<evidence type="ECO:0000256" key="2">
    <source>
        <dbReference type="SAM" id="SignalP"/>
    </source>
</evidence>
<reference evidence="3 4" key="1">
    <citation type="submission" date="2020-07" db="EMBL/GenBank/DDBJ databases">
        <title>Sequencing the genomes of 1000 actinobacteria strains.</title>
        <authorList>
            <person name="Klenk H.-P."/>
        </authorList>
    </citation>
    <scope>NUCLEOTIDE SEQUENCE [LARGE SCALE GENOMIC DNA]</scope>
    <source>
        <strain evidence="3 4">DSM 44065</strain>
    </source>
</reference>
<keyword evidence="2" id="KW-0732">Signal</keyword>
<feature type="region of interest" description="Disordered" evidence="1">
    <location>
        <begin position="23"/>
        <end position="53"/>
    </location>
</feature>